<name>A0AA39X740_9PEZI</name>
<comment type="similarity">
    <text evidence="2">Belongs to the COG8 family.</text>
</comment>
<dbReference type="GO" id="GO:0006891">
    <property type="term" value="P:intra-Golgi vesicle-mediated transport"/>
    <property type="evidence" value="ECO:0007669"/>
    <property type="project" value="TreeGrafter"/>
</dbReference>
<dbReference type="InterPro" id="IPR007255">
    <property type="entry name" value="COG8"/>
</dbReference>
<keyword evidence="7" id="KW-0472">Membrane</keyword>
<sequence>MADLLYELLSQPGAPSSNKTVADPTSLDYLTTLASQPLASLEATEPQALAQASHGLLLSLQSLSKKSHKQIIESAAHHATLRTTLPALAASTAELRNSIPKLDHEAVRFSTTYNKSSDNDVLARRKKALLLSRNVERLVDVLELPTLLSSAISTAPVNHSSALDLNGHIRRLHSLHPDSPLVASISAQADDAMRAMAANLILSLKAPGLKLAASLRTIGWLRRVLPDLESAPAKGAGGHDSQERVLGAVFLVCRLATLVTMLDALEPLRNLADQEKARGQTAASSGSAAWSGGQQTERYLKRYIEIFREQSFAIVSMFRSIFPGGATAGEGLAATSSRGGHDALEPLPSALATFPLYLVDMLLETLRVYLPMVKDQASRDSLLTQVLYCAGSLGRLGGDFGLFLAGLDIGAEAEEEWVEIVKRHRALAGRLESIVGDQRKGGL</sequence>
<evidence type="ECO:0000256" key="2">
    <source>
        <dbReference type="ARBA" id="ARBA00006419"/>
    </source>
</evidence>
<dbReference type="GO" id="GO:0017119">
    <property type="term" value="C:Golgi transport complex"/>
    <property type="evidence" value="ECO:0007669"/>
    <property type="project" value="InterPro"/>
</dbReference>
<gene>
    <name evidence="9" type="ORF">B0T17DRAFT_155943</name>
</gene>
<comment type="caution">
    <text evidence="9">The sequence shown here is derived from an EMBL/GenBank/DDBJ whole genome shotgun (WGS) entry which is preliminary data.</text>
</comment>
<dbReference type="EMBL" id="JAULSR010000002">
    <property type="protein sequence ID" value="KAK0628528.1"/>
    <property type="molecule type" value="Genomic_DNA"/>
</dbReference>
<dbReference type="PANTHER" id="PTHR21311">
    <property type="entry name" value="CONSERVED OLIGOMERIC GOLGI COMPLEX COMPONENT 8"/>
    <property type="match status" value="1"/>
</dbReference>
<protein>
    <recommendedName>
        <fullName evidence="3">Conserved oligomeric Golgi complex subunit 8</fullName>
    </recommendedName>
    <alternativeName>
        <fullName evidence="8">Component of oligomeric Golgi complex 8</fullName>
    </alternativeName>
</protein>
<evidence type="ECO:0000256" key="1">
    <source>
        <dbReference type="ARBA" id="ARBA00004395"/>
    </source>
</evidence>
<proteinExistence type="inferred from homology"/>
<dbReference type="PANTHER" id="PTHR21311:SF0">
    <property type="entry name" value="CONSERVED OLIGOMERIC GOLGI COMPLEX SUBUNIT 8"/>
    <property type="match status" value="1"/>
</dbReference>
<dbReference type="GO" id="GO:0000139">
    <property type="term" value="C:Golgi membrane"/>
    <property type="evidence" value="ECO:0007669"/>
    <property type="project" value="UniProtKB-SubCell"/>
</dbReference>
<keyword evidence="5" id="KW-0653">Protein transport</keyword>
<evidence type="ECO:0000256" key="7">
    <source>
        <dbReference type="ARBA" id="ARBA00023136"/>
    </source>
</evidence>
<evidence type="ECO:0000256" key="6">
    <source>
        <dbReference type="ARBA" id="ARBA00023034"/>
    </source>
</evidence>
<keyword evidence="6" id="KW-0333">Golgi apparatus</keyword>
<reference evidence="9" key="1">
    <citation type="submission" date="2023-06" db="EMBL/GenBank/DDBJ databases">
        <title>Genome-scale phylogeny and comparative genomics of the fungal order Sordariales.</title>
        <authorList>
            <consortium name="Lawrence Berkeley National Laboratory"/>
            <person name="Hensen N."/>
            <person name="Bonometti L."/>
            <person name="Westerberg I."/>
            <person name="Brannstrom I.O."/>
            <person name="Guillou S."/>
            <person name="Cros-Aarteil S."/>
            <person name="Calhoun S."/>
            <person name="Haridas S."/>
            <person name="Kuo A."/>
            <person name="Mondo S."/>
            <person name="Pangilinan J."/>
            <person name="Riley R."/>
            <person name="LaButti K."/>
            <person name="Andreopoulos B."/>
            <person name="Lipzen A."/>
            <person name="Chen C."/>
            <person name="Yanf M."/>
            <person name="Daum C."/>
            <person name="Ng V."/>
            <person name="Clum A."/>
            <person name="Steindorff A."/>
            <person name="Ohm R."/>
            <person name="Martin F."/>
            <person name="Silar P."/>
            <person name="Natvig D."/>
            <person name="Lalanne C."/>
            <person name="Gautier V."/>
            <person name="Ament-velasquez S.L."/>
            <person name="Kruys A."/>
            <person name="Hutchinson M.I."/>
            <person name="Powell A.J."/>
            <person name="Barry K."/>
            <person name="Miller A.N."/>
            <person name="Grigoriev I.V."/>
            <person name="Debuchy R."/>
            <person name="Gladieux P."/>
            <person name="Thoren M.H."/>
            <person name="Johannesson H."/>
        </authorList>
    </citation>
    <scope>NUCLEOTIDE SEQUENCE</scope>
    <source>
        <strain evidence="9">SMH3391-2</strain>
    </source>
</reference>
<dbReference type="AlphaFoldDB" id="A0AA39X740"/>
<evidence type="ECO:0000256" key="4">
    <source>
        <dbReference type="ARBA" id="ARBA00022448"/>
    </source>
</evidence>
<accession>A0AA39X740</accession>
<evidence type="ECO:0000256" key="5">
    <source>
        <dbReference type="ARBA" id="ARBA00022927"/>
    </source>
</evidence>
<evidence type="ECO:0000256" key="3">
    <source>
        <dbReference type="ARBA" id="ARBA00020983"/>
    </source>
</evidence>
<comment type="subcellular location">
    <subcellularLocation>
        <location evidence="1">Golgi apparatus membrane</location>
        <topology evidence="1">Peripheral membrane protein</topology>
    </subcellularLocation>
</comment>
<evidence type="ECO:0000313" key="9">
    <source>
        <dbReference type="EMBL" id="KAK0628528.1"/>
    </source>
</evidence>
<dbReference type="Proteomes" id="UP001174934">
    <property type="component" value="Unassembled WGS sequence"/>
</dbReference>
<keyword evidence="4" id="KW-0813">Transport</keyword>
<dbReference type="Pfam" id="PF04124">
    <property type="entry name" value="Dor1"/>
    <property type="match status" value="1"/>
</dbReference>
<evidence type="ECO:0000256" key="8">
    <source>
        <dbReference type="ARBA" id="ARBA00031347"/>
    </source>
</evidence>
<organism evidence="9 10">
    <name type="scientific">Bombardia bombarda</name>
    <dbReference type="NCBI Taxonomy" id="252184"/>
    <lineage>
        <taxon>Eukaryota</taxon>
        <taxon>Fungi</taxon>
        <taxon>Dikarya</taxon>
        <taxon>Ascomycota</taxon>
        <taxon>Pezizomycotina</taxon>
        <taxon>Sordariomycetes</taxon>
        <taxon>Sordariomycetidae</taxon>
        <taxon>Sordariales</taxon>
        <taxon>Lasiosphaeriaceae</taxon>
        <taxon>Bombardia</taxon>
    </lineage>
</organism>
<keyword evidence="10" id="KW-1185">Reference proteome</keyword>
<evidence type="ECO:0000313" key="10">
    <source>
        <dbReference type="Proteomes" id="UP001174934"/>
    </source>
</evidence>
<dbReference type="GO" id="GO:0015031">
    <property type="term" value="P:protein transport"/>
    <property type="evidence" value="ECO:0007669"/>
    <property type="project" value="UniProtKB-KW"/>
</dbReference>